<evidence type="ECO:0000313" key="2">
    <source>
        <dbReference type="Proteomes" id="UP000460221"/>
    </source>
</evidence>
<proteinExistence type="predicted"/>
<dbReference type="InterPro" id="IPR029063">
    <property type="entry name" value="SAM-dependent_MTases_sf"/>
</dbReference>
<comment type="caution">
    <text evidence="1">The sequence shown here is derived from an EMBL/GenBank/DDBJ whole genome shotgun (WGS) entry which is preliminary data.</text>
</comment>
<dbReference type="GO" id="GO:0032259">
    <property type="term" value="P:methylation"/>
    <property type="evidence" value="ECO:0007669"/>
    <property type="project" value="UniProtKB-KW"/>
</dbReference>
<dbReference type="EMBL" id="WLYK01000002">
    <property type="protein sequence ID" value="MTD14104.1"/>
    <property type="molecule type" value="Genomic_DNA"/>
</dbReference>
<keyword evidence="2" id="KW-1185">Reference proteome</keyword>
<dbReference type="RefSeq" id="WP_154768132.1">
    <property type="nucleotide sequence ID" value="NZ_WLYK01000002.1"/>
</dbReference>
<dbReference type="CDD" id="cd02440">
    <property type="entry name" value="AdoMet_MTases"/>
    <property type="match status" value="1"/>
</dbReference>
<protein>
    <submittedName>
        <fullName evidence="1">Methyltransferase domain-containing protein</fullName>
    </submittedName>
</protein>
<reference evidence="1 2" key="1">
    <citation type="submission" date="2019-11" db="EMBL/GenBank/DDBJ databases">
        <authorList>
            <person name="Jiang L.-Q."/>
        </authorList>
    </citation>
    <scope>NUCLEOTIDE SEQUENCE [LARGE SCALE GENOMIC DNA]</scope>
    <source>
        <strain evidence="1 2">YIM 132087</strain>
    </source>
</reference>
<keyword evidence="1" id="KW-0808">Transferase</keyword>
<sequence>MDASERGPGTAGEDYAERLNKLQGKWWKKLLPVQAPYHWNMRRRLGGRTLDVGCGNGRNLAALGPGSVGVDHNPHLVQDCRALGLRAYTTEEFFADPVLSAPRNYDSLLAAHLIEHLEVEQAREVLGSYLPLVRPGGRILFVTPQERGYASDPTHLVFTDFTALAAISDDLGLRTVKQYSFPFPRRLGKAFIYNEFNHVAEQPRV</sequence>
<dbReference type="SUPFAM" id="SSF53335">
    <property type="entry name" value="S-adenosyl-L-methionine-dependent methyltransferases"/>
    <property type="match status" value="1"/>
</dbReference>
<name>A0A7K1FMV2_9ACTN</name>
<dbReference type="Proteomes" id="UP000460221">
    <property type="component" value="Unassembled WGS sequence"/>
</dbReference>
<gene>
    <name evidence="1" type="ORF">GIS00_09120</name>
</gene>
<organism evidence="1 2">
    <name type="scientific">Nakamurella alba</name>
    <dbReference type="NCBI Taxonomy" id="2665158"/>
    <lineage>
        <taxon>Bacteria</taxon>
        <taxon>Bacillati</taxon>
        <taxon>Actinomycetota</taxon>
        <taxon>Actinomycetes</taxon>
        <taxon>Nakamurellales</taxon>
        <taxon>Nakamurellaceae</taxon>
        <taxon>Nakamurella</taxon>
    </lineage>
</organism>
<dbReference type="Pfam" id="PF13489">
    <property type="entry name" value="Methyltransf_23"/>
    <property type="match status" value="1"/>
</dbReference>
<keyword evidence="1" id="KW-0489">Methyltransferase</keyword>
<dbReference type="Gene3D" id="3.40.50.150">
    <property type="entry name" value="Vaccinia Virus protein VP39"/>
    <property type="match status" value="1"/>
</dbReference>
<dbReference type="GO" id="GO:0008168">
    <property type="term" value="F:methyltransferase activity"/>
    <property type="evidence" value="ECO:0007669"/>
    <property type="project" value="UniProtKB-KW"/>
</dbReference>
<evidence type="ECO:0000313" key="1">
    <source>
        <dbReference type="EMBL" id="MTD14104.1"/>
    </source>
</evidence>
<accession>A0A7K1FMV2</accession>
<dbReference type="AlphaFoldDB" id="A0A7K1FMV2"/>